<reference evidence="2" key="4">
    <citation type="journal article" date="2007" name="Genome Biol.">
        <title>Update of the Anopheles gambiae PEST genome assembly.</title>
        <authorList>
            <person name="Sharakhova M.V."/>
            <person name="Hammond M.P."/>
            <person name="Lobo N.F."/>
            <person name="Krzywinski J."/>
            <person name="Unger M.F."/>
            <person name="Hillenmeyer M.E."/>
            <person name="Bruggner R.V."/>
            <person name="Birney E."/>
            <person name="Collins F.H."/>
        </authorList>
    </citation>
    <scope>NUCLEOTIDE SEQUENCE</scope>
    <source>
        <strain evidence="2">PEST</strain>
    </source>
</reference>
<dbReference type="InParanoid" id="A7URZ5"/>
<accession>A7URZ5</accession>
<comment type="caution">
    <text evidence="2">The sequence shown here is derived from an EMBL/GenBank/DDBJ whole genome shotgun (WGS) entry which is preliminary data.</text>
</comment>
<dbReference type="VEuPathDB" id="VectorBase:AGAP029584"/>
<gene>
    <name evidence="2" type="ORF">AgaP_AGAP006822</name>
</gene>
<dbReference type="EMBL" id="AAAB01008807">
    <property type="protein sequence ID" value="EDO64788.1"/>
    <property type="molecule type" value="Genomic_DNA"/>
</dbReference>
<feature type="compositionally biased region" description="Gly residues" evidence="1">
    <location>
        <begin position="139"/>
        <end position="164"/>
    </location>
</feature>
<dbReference type="AlphaFoldDB" id="A7URZ5"/>
<dbReference type="VEuPathDB" id="VectorBase:AGAMI1_003229"/>
<feature type="compositionally biased region" description="Polar residues" evidence="1">
    <location>
        <begin position="170"/>
        <end position="186"/>
    </location>
</feature>
<sequence>MPTMSSTWIEERPGDHGGSPVARPHHRDGSEPCSDVFSNISNQSAGSGRSSGVRRFGDIFRNRLKLAGVAAMRTFNESFPQECKIHTDEENGVETPSPKGAQAGAKAVFDRSLDAVLVNERATGRRDRTFTERSNTLAGTGGTAMTGKGAVGAGGGGGGAGAGGLRSRRSSTMFRQRTTVQRTSSG</sequence>
<feature type="compositionally biased region" description="Polar residues" evidence="1">
    <location>
        <begin position="36"/>
        <end position="45"/>
    </location>
</feature>
<proteinExistence type="predicted"/>
<dbReference type="eggNOG" id="ENOG502TDF0">
    <property type="taxonomic scope" value="Eukaryota"/>
</dbReference>
<reference evidence="2" key="3">
    <citation type="journal article" date="2004" name="Trends Parasitol.">
        <title>The Anopheles gambiae genome: an update.</title>
        <authorList>
            <person name="Mongin E."/>
            <person name="Louis C."/>
            <person name="Holt R.A."/>
            <person name="Birney E."/>
            <person name="Collins F.H."/>
        </authorList>
    </citation>
    <scope>NUCLEOTIDE SEQUENCE</scope>
    <source>
        <strain evidence="2">PEST</strain>
    </source>
</reference>
<organism evidence="2">
    <name type="scientific">Anopheles gambiae</name>
    <name type="common">African malaria mosquito</name>
    <dbReference type="NCBI Taxonomy" id="7165"/>
    <lineage>
        <taxon>Eukaryota</taxon>
        <taxon>Metazoa</taxon>
        <taxon>Ecdysozoa</taxon>
        <taxon>Arthropoda</taxon>
        <taxon>Hexapoda</taxon>
        <taxon>Insecta</taxon>
        <taxon>Pterygota</taxon>
        <taxon>Neoptera</taxon>
        <taxon>Endopterygota</taxon>
        <taxon>Diptera</taxon>
        <taxon>Nematocera</taxon>
        <taxon>Culicoidea</taxon>
        <taxon>Culicidae</taxon>
        <taxon>Anophelinae</taxon>
        <taxon>Anopheles</taxon>
    </lineage>
</organism>
<reference evidence="2" key="1">
    <citation type="journal article" date="2002" name="Science">
        <title>The genome sequence of the malaria mosquito Anopheles gambiae.</title>
        <authorList>
            <person name="Holt R.A."/>
            <person name="Subramanian G.M."/>
            <person name="Halpern A."/>
            <person name="Sutton G.G."/>
            <person name="Charlab R."/>
            <person name="Nusskern D.R."/>
            <person name="Wincker P."/>
            <person name="Clark A.G."/>
            <person name="Ribeiro J.M."/>
            <person name="Wides R."/>
            <person name="Salzberg S.L."/>
            <person name="Loftus B."/>
            <person name="Yandell M."/>
            <person name="Majoros W.H."/>
            <person name="Rusch D.B."/>
            <person name="Lai Z."/>
            <person name="Kraft C.L."/>
            <person name="Abril J.F."/>
            <person name="Anthouard V."/>
            <person name="Arensburger P."/>
            <person name="Atkinson P.W."/>
            <person name="Baden H."/>
            <person name="de Berardinis V."/>
            <person name="Baldwin D."/>
            <person name="Benes V."/>
            <person name="Biedler J."/>
            <person name="Blass C."/>
            <person name="Bolanos R."/>
            <person name="Boscus D."/>
            <person name="Barnstead M."/>
            <person name="Cai S."/>
            <person name="Center A."/>
            <person name="Chaturverdi K."/>
            <person name="Christophides G.K."/>
            <person name="Chrystal M.A."/>
            <person name="Clamp M."/>
            <person name="Cravchik A."/>
            <person name="Curwen V."/>
            <person name="Dana A."/>
            <person name="Delcher A."/>
            <person name="Dew I."/>
            <person name="Evans C.A."/>
            <person name="Flanigan M."/>
            <person name="Grundschober-Freimoser A."/>
            <person name="Friedli L."/>
            <person name="Gu Z."/>
            <person name="Guan P."/>
            <person name="Guigo R."/>
            <person name="Hillenmeyer M.E."/>
            <person name="Hladun S.L."/>
            <person name="Hogan J.R."/>
            <person name="Hong Y.S."/>
            <person name="Hoover J."/>
            <person name="Jaillon O."/>
            <person name="Ke Z."/>
            <person name="Kodira C."/>
            <person name="Kokoza E."/>
            <person name="Koutsos A."/>
            <person name="Letunic I."/>
            <person name="Levitsky A."/>
            <person name="Liang Y."/>
            <person name="Lin J.J."/>
            <person name="Lobo N.F."/>
            <person name="Lopez J.R."/>
            <person name="Malek J.A."/>
            <person name="McIntosh T.C."/>
            <person name="Meister S."/>
            <person name="Miller J."/>
            <person name="Mobarry C."/>
            <person name="Mongin E."/>
            <person name="Murphy S.D."/>
            <person name="O'Brochta D.A."/>
            <person name="Pfannkoch C."/>
            <person name="Qi R."/>
            <person name="Regier M.A."/>
            <person name="Remington K."/>
            <person name="Shao H."/>
            <person name="Sharakhova M.V."/>
            <person name="Sitter C.D."/>
            <person name="Shetty J."/>
            <person name="Smith T.J."/>
            <person name="Strong R."/>
            <person name="Sun J."/>
            <person name="Thomasova D."/>
            <person name="Ton L.Q."/>
            <person name="Topalis P."/>
            <person name="Tu Z."/>
            <person name="Unger M.F."/>
            <person name="Walenz B."/>
            <person name="Wang A."/>
            <person name="Wang J."/>
            <person name="Wang M."/>
            <person name="Wang X."/>
            <person name="Woodford K.J."/>
            <person name="Wortman J.R."/>
            <person name="Wu M."/>
            <person name="Yao A."/>
            <person name="Zdobnov E.M."/>
            <person name="Zhang H."/>
            <person name="Zhao Q."/>
            <person name="Zhao S."/>
            <person name="Zhu S.C."/>
            <person name="Zhimulev I."/>
            <person name="Coluzzi M."/>
            <person name="della Torre A."/>
            <person name="Roth C.W."/>
            <person name="Louis C."/>
            <person name="Kalush F."/>
            <person name="Mural R.J."/>
            <person name="Myers E.W."/>
            <person name="Adams M.D."/>
            <person name="Smith H.O."/>
            <person name="Broder S."/>
            <person name="Gardner M.J."/>
            <person name="Fraser C.M."/>
            <person name="Birney E."/>
            <person name="Bork P."/>
            <person name="Brey P.T."/>
            <person name="Venter J.C."/>
            <person name="Weissenbach J."/>
            <person name="Kafatos F.C."/>
            <person name="Collins F.H."/>
            <person name="Hoffman S.L."/>
        </authorList>
    </citation>
    <scope>NUCLEOTIDE SEQUENCE [LARGE SCALE GENOMIC DNA]</scope>
    <source>
        <strain evidence="2">PEST</strain>
    </source>
</reference>
<name>A7URZ5_ANOGA</name>
<evidence type="ECO:0000313" key="2">
    <source>
        <dbReference type="EMBL" id="EDO64788.1"/>
    </source>
</evidence>
<evidence type="ECO:0000256" key="1">
    <source>
        <dbReference type="SAM" id="MobiDB-lite"/>
    </source>
</evidence>
<dbReference type="HOGENOM" id="CLU_1455546_0_0_1"/>
<feature type="region of interest" description="Disordered" evidence="1">
    <location>
        <begin position="1"/>
        <end position="53"/>
    </location>
</feature>
<dbReference type="PaxDb" id="7165-AGAP006822-PA"/>
<reference evidence="2" key="5">
    <citation type="submission" date="2011-05" db="EMBL/GenBank/DDBJ databases">
        <authorList>
            <consortium name="VectorBase"/>
        </authorList>
    </citation>
    <scope>NUCLEOTIDE SEQUENCE</scope>
    <source>
        <strain evidence="2">PEST</strain>
    </source>
</reference>
<feature type="region of interest" description="Disordered" evidence="1">
    <location>
        <begin position="124"/>
        <end position="186"/>
    </location>
</feature>
<dbReference type="OMA" id="ESFPQEC"/>
<protein>
    <submittedName>
        <fullName evidence="2">AGAP006822-PA</fullName>
    </submittedName>
</protein>
<reference evidence="2" key="2">
    <citation type="submission" date="2002-03" db="EMBL/GenBank/DDBJ databases">
        <authorList>
            <consortium name="The Anopheles Genome Sequencing Consortium"/>
        </authorList>
    </citation>
    <scope>NUCLEOTIDE SEQUENCE</scope>
    <source>
        <strain evidence="2">PEST</strain>
    </source>
</reference>